<dbReference type="EMBL" id="MT143259">
    <property type="protein sequence ID" value="QJA94770.1"/>
    <property type="molecule type" value="Genomic_DNA"/>
</dbReference>
<reference evidence="1" key="1">
    <citation type="submission" date="2020-03" db="EMBL/GenBank/DDBJ databases">
        <title>The deep terrestrial virosphere.</title>
        <authorList>
            <person name="Holmfeldt K."/>
            <person name="Nilsson E."/>
            <person name="Simone D."/>
            <person name="Lopez-Fernandez M."/>
            <person name="Wu X."/>
            <person name="de Brujin I."/>
            <person name="Lundin D."/>
            <person name="Andersson A."/>
            <person name="Bertilsson S."/>
            <person name="Dopson M."/>
        </authorList>
    </citation>
    <scope>NUCLEOTIDE SEQUENCE</scope>
    <source>
        <strain evidence="1">MM415B03750</strain>
    </source>
</reference>
<dbReference type="AlphaFoldDB" id="A0A6M3LIX3"/>
<evidence type="ECO:0000313" key="1">
    <source>
        <dbReference type="EMBL" id="QJA94770.1"/>
    </source>
</evidence>
<gene>
    <name evidence="1" type="ORF">MM415B03750_0010</name>
</gene>
<protein>
    <submittedName>
        <fullName evidence="1">Uncharacterized protein</fullName>
    </submittedName>
</protein>
<proteinExistence type="predicted"/>
<accession>A0A6M3LIX3</accession>
<organism evidence="1">
    <name type="scientific">viral metagenome</name>
    <dbReference type="NCBI Taxonomy" id="1070528"/>
    <lineage>
        <taxon>unclassified sequences</taxon>
        <taxon>metagenomes</taxon>
        <taxon>organismal metagenomes</taxon>
    </lineage>
</organism>
<name>A0A6M3LIX3_9ZZZZ</name>
<sequence length="133" mass="16378">MTYTATKWNTVEDKEKFTKHFKQFVEKGFPKSMFHKEFYNRMSMMREHIAHYDQMGFFSTWFFTAEQRTEFLKQWINTPIYGNSTYTWSDVEEVLCTWLQEHPEYLERERSAHVYQIKSLEKAELVRLKAKYE</sequence>